<keyword evidence="2" id="KW-1133">Transmembrane helix</keyword>
<keyword evidence="2" id="KW-0812">Transmembrane</keyword>
<accession>A0A0K2TA92</accession>
<dbReference type="InterPro" id="IPR002347">
    <property type="entry name" value="SDR_fam"/>
</dbReference>
<keyword evidence="2" id="KW-0472">Membrane</keyword>
<reference evidence="3" key="1">
    <citation type="submission" date="2014-05" db="EMBL/GenBank/DDBJ databases">
        <authorList>
            <person name="Chronopoulou M."/>
        </authorList>
    </citation>
    <scope>NUCLEOTIDE SEQUENCE</scope>
    <source>
        <tissue evidence="3">Whole organism</tissue>
    </source>
</reference>
<dbReference type="GO" id="GO:0016491">
    <property type="term" value="F:oxidoreductase activity"/>
    <property type="evidence" value="ECO:0007669"/>
    <property type="project" value="UniProtKB-KW"/>
</dbReference>
<dbReference type="PANTHER" id="PTHR43157:SF31">
    <property type="entry name" value="PHOSPHATIDYLINOSITOL-GLYCAN BIOSYNTHESIS CLASS F PROTEIN"/>
    <property type="match status" value="1"/>
</dbReference>
<name>A0A0K2TA92_LEPSM</name>
<sequence>MDIKTKYLIRSTIYSCILYLSKVFMKLSLIAWLIWFIKEILLGLCRSKKRLDGKIILLTGGDSGIGYEVAKNLSTRGAILIMAAKNIKKLQIARDKIAKFSGNEKILAMKLDLSSFQSVIEFSTEFKEIFNKIDYIINNAGIGVNLGSSFLGPKVISKKVYTPDGFEVMMQTNYISPFLLFDLLNDLLKDNSRLINVIHPFYLLAKLNANIDLNMEETKYNPDVQFGNSKLALALFGQEMARCHGIKSINVIPGLCVRSQFYSHSHPMCRRILKFFAYFLGKNQWQASQSVVQSCLMSDQSLQASSNPRVINDCRFSSFFWIHQKLKDEKLAKTLYDKTVDLLNQCQ</sequence>
<dbReference type="Pfam" id="PF00106">
    <property type="entry name" value="adh_short"/>
    <property type="match status" value="1"/>
</dbReference>
<dbReference type="AlphaFoldDB" id="A0A0K2TA92"/>
<dbReference type="EMBL" id="HACA01005010">
    <property type="protein sequence ID" value="CDW22371.1"/>
    <property type="molecule type" value="Transcribed_RNA"/>
</dbReference>
<dbReference type="OrthoDB" id="542013at2759"/>
<dbReference type="InterPro" id="IPR036291">
    <property type="entry name" value="NAD(P)-bd_dom_sf"/>
</dbReference>
<keyword evidence="1" id="KW-0560">Oxidoreductase</keyword>
<evidence type="ECO:0000256" key="1">
    <source>
        <dbReference type="ARBA" id="ARBA00023002"/>
    </source>
</evidence>
<evidence type="ECO:0000256" key="2">
    <source>
        <dbReference type="SAM" id="Phobius"/>
    </source>
</evidence>
<organism evidence="3">
    <name type="scientific">Lepeophtheirus salmonis</name>
    <name type="common">Salmon louse</name>
    <name type="synonym">Caligus salmonis</name>
    <dbReference type="NCBI Taxonomy" id="72036"/>
    <lineage>
        <taxon>Eukaryota</taxon>
        <taxon>Metazoa</taxon>
        <taxon>Ecdysozoa</taxon>
        <taxon>Arthropoda</taxon>
        <taxon>Crustacea</taxon>
        <taxon>Multicrustacea</taxon>
        <taxon>Hexanauplia</taxon>
        <taxon>Copepoda</taxon>
        <taxon>Siphonostomatoida</taxon>
        <taxon>Caligidae</taxon>
        <taxon>Lepeophtheirus</taxon>
    </lineage>
</organism>
<dbReference type="PRINTS" id="PR00081">
    <property type="entry name" value="GDHRDH"/>
</dbReference>
<evidence type="ECO:0000313" key="3">
    <source>
        <dbReference type="EMBL" id="CDW22371.1"/>
    </source>
</evidence>
<protein>
    <submittedName>
        <fullName evidence="3">Wu:fd55e03 [Danio rerio]</fullName>
    </submittedName>
</protein>
<dbReference type="Gene3D" id="3.40.50.720">
    <property type="entry name" value="NAD(P)-binding Rossmann-like Domain"/>
    <property type="match status" value="1"/>
</dbReference>
<feature type="transmembrane region" description="Helical" evidence="2">
    <location>
        <begin position="12"/>
        <end position="37"/>
    </location>
</feature>
<gene>
    <name evidence="3" type="primary">wu:fd55e03</name>
</gene>
<proteinExistence type="predicted"/>
<dbReference type="SUPFAM" id="SSF51735">
    <property type="entry name" value="NAD(P)-binding Rossmann-fold domains"/>
    <property type="match status" value="1"/>
</dbReference>
<dbReference type="PANTHER" id="PTHR43157">
    <property type="entry name" value="PHOSPHATIDYLINOSITOL-GLYCAN BIOSYNTHESIS CLASS F PROTEIN-RELATED"/>
    <property type="match status" value="1"/>
</dbReference>